<feature type="region of interest" description="Disordered" evidence="2">
    <location>
        <begin position="1"/>
        <end position="56"/>
    </location>
</feature>
<dbReference type="Gene3D" id="3.90.640.10">
    <property type="entry name" value="Actin, Chain A, domain 4"/>
    <property type="match status" value="1"/>
</dbReference>
<dbReference type="PROSITE" id="PS01132">
    <property type="entry name" value="ACTINS_ACT_LIKE"/>
    <property type="match status" value="1"/>
</dbReference>
<dbReference type="Proteomes" id="UP001165063">
    <property type="component" value="Unassembled WGS sequence"/>
</dbReference>
<evidence type="ECO:0000313" key="3">
    <source>
        <dbReference type="EMBL" id="GMG49523.1"/>
    </source>
</evidence>
<dbReference type="InterPro" id="IPR004000">
    <property type="entry name" value="Actin"/>
</dbReference>
<dbReference type="EMBL" id="BSXU01004994">
    <property type="protein sequence ID" value="GMG49523.1"/>
    <property type="molecule type" value="Genomic_DNA"/>
</dbReference>
<comment type="similarity">
    <text evidence="1">Belongs to the actin family.</text>
</comment>
<reference evidence="3" key="1">
    <citation type="submission" date="2023-04" db="EMBL/GenBank/DDBJ databases">
        <title>Ambrosiozyma monospora NBRC 1965.</title>
        <authorList>
            <person name="Ichikawa N."/>
            <person name="Sato H."/>
            <person name="Tonouchi N."/>
        </authorList>
    </citation>
    <scope>NUCLEOTIDE SEQUENCE</scope>
    <source>
        <strain evidence="3">NBRC 1965</strain>
    </source>
</reference>
<dbReference type="InterPro" id="IPR020902">
    <property type="entry name" value="Actin/actin-like_CS"/>
</dbReference>
<accession>A0A9W7DIK3</accession>
<dbReference type="Gene3D" id="3.30.420.40">
    <property type="match status" value="3"/>
</dbReference>
<evidence type="ECO:0000256" key="1">
    <source>
        <dbReference type="RuleBase" id="RU000487"/>
    </source>
</evidence>
<dbReference type="AlphaFoldDB" id="A0A9W7DIK3"/>
<feature type="compositionally biased region" description="Low complexity" evidence="2">
    <location>
        <begin position="12"/>
        <end position="52"/>
    </location>
</feature>
<dbReference type="Pfam" id="PF00022">
    <property type="entry name" value="Actin"/>
    <property type="match status" value="1"/>
</dbReference>
<sequence>METVWTQVFGGSSQPTPTTTATMTSTEPKSESSQLTDEQQQQQANQPQNSLSVFGGGLSIKPEQHPLLITEQPLNPRSNRTKLAETLFETFGFPALHISIPAVLSLYSSGRTTGMIVDSGDGVTTSVPVFDGFSIPGSIKRLDLGGRDITDVLKLELMKCGYSFCSSSEFEIVRSMKERLGFVELDSGVFGGKVSAGSSGYGGVGGISGGYGDAEREFVLPDGKTIGVSDRSLSWSCELLFSPETFGYELSSVDQLVYNSLLKTDIDLRTQLANNIILAGGSTMFKNFGSRLLDGIQSYDDELKLKIYASPDRKVSCFVGGSILASLSTFKNIWISKEAYRENPDCIHAYVL</sequence>
<name>A0A9W7DIK3_AMBMO</name>
<gene>
    <name evidence="3" type="ORF">Amon01_000711900</name>
</gene>
<proteinExistence type="inferred from homology"/>
<dbReference type="SMART" id="SM00268">
    <property type="entry name" value="ACTIN"/>
    <property type="match status" value="1"/>
</dbReference>
<evidence type="ECO:0000256" key="2">
    <source>
        <dbReference type="SAM" id="MobiDB-lite"/>
    </source>
</evidence>
<dbReference type="PRINTS" id="PR00190">
    <property type="entry name" value="ACTIN"/>
</dbReference>
<dbReference type="SUPFAM" id="SSF53067">
    <property type="entry name" value="Actin-like ATPase domain"/>
    <property type="match status" value="2"/>
</dbReference>
<protein>
    <submittedName>
        <fullName evidence="3">Unnamed protein product</fullName>
    </submittedName>
</protein>
<feature type="compositionally biased region" description="Polar residues" evidence="2">
    <location>
        <begin position="1"/>
        <end position="11"/>
    </location>
</feature>
<dbReference type="PANTHER" id="PTHR11937">
    <property type="entry name" value="ACTIN"/>
    <property type="match status" value="1"/>
</dbReference>
<keyword evidence="4" id="KW-1185">Reference proteome</keyword>
<dbReference type="OrthoDB" id="5132116at2759"/>
<evidence type="ECO:0000313" key="4">
    <source>
        <dbReference type="Proteomes" id="UP001165063"/>
    </source>
</evidence>
<organism evidence="3 4">
    <name type="scientific">Ambrosiozyma monospora</name>
    <name type="common">Yeast</name>
    <name type="synonym">Endomycopsis monosporus</name>
    <dbReference type="NCBI Taxonomy" id="43982"/>
    <lineage>
        <taxon>Eukaryota</taxon>
        <taxon>Fungi</taxon>
        <taxon>Dikarya</taxon>
        <taxon>Ascomycota</taxon>
        <taxon>Saccharomycotina</taxon>
        <taxon>Pichiomycetes</taxon>
        <taxon>Pichiales</taxon>
        <taxon>Pichiaceae</taxon>
        <taxon>Ambrosiozyma</taxon>
    </lineage>
</organism>
<comment type="caution">
    <text evidence="3">The sequence shown here is derived from an EMBL/GenBank/DDBJ whole genome shotgun (WGS) entry which is preliminary data.</text>
</comment>
<dbReference type="InterPro" id="IPR043129">
    <property type="entry name" value="ATPase_NBD"/>
</dbReference>